<feature type="region of interest" description="Disordered" evidence="9">
    <location>
        <begin position="145"/>
        <end position="166"/>
    </location>
</feature>
<dbReference type="GO" id="GO:0016788">
    <property type="term" value="F:hydrolase activity, acting on ester bonds"/>
    <property type="evidence" value="ECO:0007669"/>
    <property type="project" value="TreeGrafter"/>
</dbReference>
<dbReference type="SUPFAM" id="SSF53474">
    <property type="entry name" value="alpha/beta-Hydrolases"/>
    <property type="match status" value="1"/>
</dbReference>
<evidence type="ECO:0000256" key="8">
    <source>
        <dbReference type="ARBA" id="ARBA00048109"/>
    </source>
</evidence>
<comment type="catalytic activity">
    <reaction evidence="1">
        <text>2 alpha,alpha'-trehalose 6-mycolate = alpha,alpha'-trehalose 6,6'-bismycolate + alpha,alpha-trehalose</text>
        <dbReference type="Rhea" id="RHEA:23472"/>
        <dbReference type="ChEBI" id="CHEBI:16551"/>
        <dbReference type="ChEBI" id="CHEBI:18195"/>
        <dbReference type="ChEBI" id="CHEBI:18234"/>
        <dbReference type="EC" id="2.3.1.122"/>
    </reaction>
</comment>
<evidence type="ECO:0000256" key="1">
    <source>
        <dbReference type="ARBA" id="ARBA00000697"/>
    </source>
</evidence>
<organism evidence="10 11">
    <name type="scientific">Kushneria avicenniae</name>
    <dbReference type="NCBI Taxonomy" id="402385"/>
    <lineage>
        <taxon>Bacteria</taxon>
        <taxon>Pseudomonadati</taxon>
        <taxon>Pseudomonadota</taxon>
        <taxon>Gammaproteobacteria</taxon>
        <taxon>Oceanospirillales</taxon>
        <taxon>Halomonadaceae</taxon>
        <taxon>Kushneria</taxon>
    </lineage>
</organism>
<comment type="similarity">
    <text evidence="2">Belongs to the esterase D family.</text>
</comment>
<evidence type="ECO:0000256" key="4">
    <source>
        <dbReference type="ARBA" id="ARBA00012820"/>
    </source>
</evidence>
<dbReference type="Pfam" id="PF00756">
    <property type="entry name" value="Esterase"/>
    <property type="match status" value="1"/>
</dbReference>
<keyword evidence="11" id="KW-1185">Reference proteome</keyword>
<dbReference type="InterPro" id="IPR052558">
    <property type="entry name" value="Siderophore_Hydrolase_D"/>
</dbReference>
<name>A0A1I1KU58_9GAMM</name>
<dbReference type="OrthoDB" id="9784036at2"/>
<dbReference type="InterPro" id="IPR000801">
    <property type="entry name" value="Esterase-like"/>
</dbReference>
<dbReference type="GO" id="GO:0050348">
    <property type="term" value="F:trehalose O-mycolyltransferase activity"/>
    <property type="evidence" value="ECO:0007669"/>
    <property type="project" value="UniProtKB-EC"/>
</dbReference>
<gene>
    <name evidence="10" type="ORF">SAMN05421848_2188</name>
</gene>
<evidence type="ECO:0000256" key="9">
    <source>
        <dbReference type="SAM" id="MobiDB-lite"/>
    </source>
</evidence>
<proteinExistence type="inferred from homology"/>
<reference evidence="11" key="1">
    <citation type="submission" date="2016-10" db="EMBL/GenBank/DDBJ databases">
        <authorList>
            <person name="Varghese N."/>
            <person name="Submissions S."/>
        </authorList>
    </citation>
    <scope>NUCLEOTIDE SEQUENCE [LARGE SCALE GENOMIC DNA]</scope>
    <source>
        <strain evidence="11">DSM 23439</strain>
    </source>
</reference>
<sequence>MTQHHPCDGTRRRLLKGATTTALMSLMPGTFLSFPAAARPGPDFNQPLPPGIVEEGSNVYDFRVHRLASTDGQRHYRITVAIPKKTPPEAGYTPIYLLDGNAALATLDEQHLKAMDTATPPVLVALGYDTDARFDVEARQWDYTPKRTDQPPIVNDRHPERRGGGADDFIKLLDDTIMAEAERDLPINTSRRAIWGHSFGGLFVLHTLFTRPSLFDHWYAASPSLSWNGYQVVAEAGRFQWPSDQPGSALLMRGDAELQNRGPYSNGGSDKEINDQLRGLAQQMDRLSGFEARFEVLEGMGHGAALARSLKLTLSDISGATLTSPA</sequence>
<evidence type="ECO:0000256" key="3">
    <source>
        <dbReference type="ARBA" id="ARBA00005874"/>
    </source>
</evidence>
<dbReference type="STRING" id="402385.SAMN05421848_2188"/>
<dbReference type="Proteomes" id="UP000199046">
    <property type="component" value="Unassembled WGS sequence"/>
</dbReference>
<protein>
    <recommendedName>
        <fullName evidence="7">Acyl-CoA:diacylglycerol acyltransferase</fullName>
        <ecNumber evidence="4">2.3.1.122</ecNumber>
        <ecNumber evidence="5">2.3.1.20</ecNumber>
    </recommendedName>
</protein>
<evidence type="ECO:0000313" key="11">
    <source>
        <dbReference type="Proteomes" id="UP000199046"/>
    </source>
</evidence>
<dbReference type="EMBL" id="FOLY01000004">
    <property type="protein sequence ID" value="SFC64326.1"/>
    <property type="molecule type" value="Genomic_DNA"/>
</dbReference>
<dbReference type="PANTHER" id="PTHR40841">
    <property type="entry name" value="SIDEROPHORE TRIACETYLFUSARININE C ESTERASE"/>
    <property type="match status" value="1"/>
</dbReference>
<comment type="catalytic activity">
    <reaction evidence="8">
        <text>an acyl-CoA + a 1,2-diacyl-sn-glycerol = a triacyl-sn-glycerol + CoA</text>
        <dbReference type="Rhea" id="RHEA:10868"/>
        <dbReference type="ChEBI" id="CHEBI:17815"/>
        <dbReference type="ChEBI" id="CHEBI:57287"/>
        <dbReference type="ChEBI" id="CHEBI:58342"/>
        <dbReference type="ChEBI" id="CHEBI:64615"/>
        <dbReference type="EC" id="2.3.1.20"/>
    </reaction>
</comment>
<dbReference type="InterPro" id="IPR029058">
    <property type="entry name" value="AB_hydrolase_fold"/>
</dbReference>
<dbReference type="InterPro" id="IPR006311">
    <property type="entry name" value="TAT_signal"/>
</dbReference>
<dbReference type="AlphaFoldDB" id="A0A1I1KU58"/>
<dbReference type="PANTHER" id="PTHR40841:SF2">
    <property type="entry name" value="SIDEROPHORE-DEGRADING ESTERASE (EUROFUNG)"/>
    <property type="match status" value="1"/>
</dbReference>
<evidence type="ECO:0000256" key="7">
    <source>
        <dbReference type="ARBA" id="ARBA00032572"/>
    </source>
</evidence>
<accession>A0A1I1KU58</accession>
<comment type="similarity">
    <text evidence="3">Belongs to the mycobacterial A85 antigen family.</text>
</comment>
<dbReference type="EC" id="2.3.1.122" evidence="4"/>
<evidence type="ECO:0000256" key="2">
    <source>
        <dbReference type="ARBA" id="ARBA00005622"/>
    </source>
</evidence>
<evidence type="ECO:0000256" key="6">
    <source>
        <dbReference type="ARBA" id="ARBA00022801"/>
    </source>
</evidence>
<dbReference type="RefSeq" id="WP_090133863.1">
    <property type="nucleotide sequence ID" value="NZ_FOLY01000004.1"/>
</dbReference>
<dbReference type="PROSITE" id="PS51318">
    <property type="entry name" value="TAT"/>
    <property type="match status" value="1"/>
</dbReference>
<evidence type="ECO:0000313" key="10">
    <source>
        <dbReference type="EMBL" id="SFC64326.1"/>
    </source>
</evidence>
<dbReference type="GO" id="GO:0004144">
    <property type="term" value="F:diacylglycerol O-acyltransferase activity"/>
    <property type="evidence" value="ECO:0007669"/>
    <property type="project" value="UniProtKB-EC"/>
</dbReference>
<keyword evidence="6" id="KW-0378">Hydrolase</keyword>
<dbReference type="Gene3D" id="3.40.50.1820">
    <property type="entry name" value="alpha/beta hydrolase"/>
    <property type="match status" value="1"/>
</dbReference>
<evidence type="ECO:0000256" key="5">
    <source>
        <dbReference type="ARBA" id="ARBA00013244"/>
    </source>
</evidence>
<dbReference type="EC" id="2.3.1.20" evidence="5"/>